<name>G0S689_CHATD</name>
<feature type="compositionally biased region" description="Polar residues" evidence="1">
    <location>
        <begin position="395"/>
        <end position="406"/>
    </location>
</feature>
<dbReference type="AlphaFoldDB" id="G0S689"/>
<feature type="region of interest" description="Disordered" evidence="1">
    <location>
        <begin position="152"/>
        <end position="174"/>
    </location>
</feature>
<dbReference type="OrthoDB" id="273345at2759"/>
<dbReference type="OMA" id="KFMASAY"/>
<feature type="region of interest" description="Disordered" evidence="1">
    <location>
        <begin position="306"/>
        <end position="406"/>
    </location>
</feature>
<feature type="domain" description="25S rRNA (uridine-N(3))-methyltransferase BMT5-like" evidence="2">
    <location>
        <begin position="84"/>
        <end position="267"/>
    </location>
</feature>
<dbReference type="Proteomes" id="UP000008066">
    <property type="component" value="Unassembled WGS sequence"/>
</dbReference>
<dbReference type="GO" id="GO:0005737">
    <property type="term" value="C:cytoplasm"/>
    <property type="evidence" value="ECO:0007669"/>
    <property type="project" value="TreeGrafter"/>
</dbReference>
<feature type="region of interest" description="Disordered" evidence="1">
    <location>
        <begin position="1"/>
        <end position="76"/>
    </location>
</feature>
<evidence type="ECO:0000313" key="3">
    <source>
        <dbReference type="EMBL" id="EGS20753.1"/>
    </source>
</evidence>
<feature type="compositionally biased region" description="Polar residues" evidence="1">
    <location>
        <begin position="63"/>
        <end position="74"/>
    </location>
</feature>
<dbReference type="EMBL" id="GL988041">
    <property type="protein sequence ID" value="EGS20753.1"/>
    <property type="molecule type" value="Genomic_DNA"/>
</dbReference>
<dbReference type="KEGG" id="cthr:CTHT_0025890"/>
<dbReference type="PANTHER" id="PTHR11538">
    <property type="entry name" value="PHENYLALANYL-TRNA SYNTHETASE"/>
    <property type="match status" value="1"/>
</dbReference>
<protein>
    <recommendedName>
        <fullName evidence="2">25S rRNA (uridine-N(3))-methyltransferase BMT5-like domain-containing protein</fullName>
    </recommendedName>
</protein>
<dbReference type="GO" id="GO:0070475">
    <property type="term" value="P:rRNA base methylation"/>
    <property type="evidence" value="ECO:0007669"/>
    <property type="project" value="InterPro"/>
</dbReference>
<dbReference type="PANTHER" id="PTHR11538:SF26">
    <property type="entry name" value="FERREDOXIN-FOLD ANTICODON-BINDING DOMAIN-CONTAINING PROTEIN 1"/>
    <property type="match status" value="1"/>
</dbReference>
<evidence type="ECO:0000313" key="4">
    <source>
        <dbReference type="Proteomes" id="UP000008066"/>
    </source>
</evidence>
<evidence type="ECO:0000256" key="1">
    <source>
        <dbReference type="SAM" id="MobiDB-lite"/>
    </source>
</evidence>
<dbReference type="eggNOG" id="KOG4174">
    <property type="taxonomic scope" value="Eukaryota"/>
</dbReference>
<evidence type="ECO:0000259" key="2">
    <source>
        <dbReference type="Pfam" id="PF10354"/>
    </source>
</evidence>
<organism evidence="4">
    <name type="scientific">Chaetomium thermophilum (strain DSM 1495 / CBS 144.50 / IMI 039719)</name>
    <name type="common">Thermochaetoides thermophila</name>
    <dbReference type="NCBI Taxonomy" id="759272"/>
    <lineage>
        <taxon>Eukaryota</taxon>
        <taxon>Fungi</taxon>
        <taxon>Dikarya</taxon>
        <taxon>Ascomycota</taxon>
        <taxon>Pezizomycotina</taxon>
        <taxon>Sordariomycetes</taxon>
        <taxon>Sordariomycetidae</taxon>
        <taxon>Sordariales</taxon>
        <taxon>Chaetomiaceae</taxon>
        <taxon>Thermochaetoides</taxon>
    </lineage>
</organism>
<gene>
    <name evidence="3" type="ORF">CTHT_0025890</name>
</gene>
<dbReference type="Pfam" id="PF10354">
    <property type="entry name" value="BMT5-like"/>
    <property type="match status" value="1"/>
</dbReference>
<dbReference type="InterPro" id="IPR019446">
    <property type="entry name" value="BMT5-like"/>
</dbReference>
<dbReference type="RefSeq" id="XP_006693049.1">
    <property type="nucleotide sequence ID" value="XM_006692986.1"/>
</dbReference>
<feature type="compositionally biased region" description="Polar residues" evidence="1">
    <location>
        <begin position="20"/>
        <end position="31"/>
    </location>
</feature>
<reference evidence="3 4" key="1">
    <citation type="journal article" date="2011" name="Cell">
        <title>Insight into structure and assembly of the nuclear pore complex by utilizing the genome of a eukaryotic thermophile.</title>
        <authorList>
            <person name="Amlacher S."/>
            <person name="Sarges P."/>
            <person name="Flemming D."/>
            <person name="van Noort V."/>
            <person name="Kunze R."/>
            <person name="Devos D.P."/>
            <person name="Arumugam M."/>
            <person name="Bork P."/>
            <person name="Hurt E."/>
        </authorList>
    </citation>
    <scope>NUCLEOTIDE SEQUENCE [LARGE SCALE GENOMIC DNA]</scope>
    <source>
        <strain evidence="4">DSM 1495 / CBS 144.50 / IMI 039719</strain>
    </source>
</reference>
<keyword evidence="4" id="KW-1185">Reference proteome</keyword>
<sequence length="406" mass="44858">MGKARGLLKNAAKAVKQQHRANQAQKNQYRSQHQHQNPKNKPFSRPPPSKKQKTTHSKDNAASKHSQQQYQTPTLPFHPSDTILLVGEGDLSFAASLVTHHKCTNVTATVLEKDLAELSAKYPHVAQNISVIESSPQCRVMYGVNARKLPLFRSPSAPKKQPKRPYPDDDDDAPPGTMKRIIFNFPHVGGKSTDVNRQVRYNQELLVDFFRSAQPSLAPGGCIVVTLFEGEPYTLWNIRDLARHTGLQVERSFKFMASAYPGYAHARTLGVVKNKKGEVAKAAWKGEERPARSYVFVRKGEDSGLFTQGKKRKRSGGASDESESEGEGQDGQSGSEVEDTNEIENDGDDNDASAESEEENDADEGEQSDEEKDDIQESTVDVSDSDTDDNETTDQGKSSLTTKSKV</sequence>
<feature type="compositionally biased region" description="Acidic residues" evidence="1">
    <location>
        <begin position="383"/>
        <end position="392"/>
    </location>
</feature>
<dbReference type="STRING" id="759272.G0S689"/>
<accession>G0S689</accession>
<dbReference type="HOGENOM" id="CLU_035438_0_0_1"/>
<proteinExistence type="predicted"/>
<dbReference type="GO" id="GO:0070042">
    <property type="term" value="F:rRNA (uridine-N3-)-methyltransferase activity"/>
    <property type="evidence" value="ECO:0007669"/>
    <property type="project" value="InterPro"/>
</dbReference>
<feature type="compositionally biased region" description="Acidic residues" evidence="1">
    <location>
        <begin position="336"/>
        <end position="376"/>
    </location>
</feature>
<dbReference type="GeneID" id="18256627"/>